<keyword evidence="6 7" id="KW-0472">Membrane</keyword>
<evidence type="ECO:0000256" key="5">
    <source>
        <dbReference type="ARBA" id="ARBA00022967"/>
    </source>
</evidence>
<evidence type="ECO:0000256" key="7">
    <source>
        <dbReference type="RuleBase" id="RU364083"/>
    </source>
</evidence>
<dbReference type="InterPro" id="IPR008995">
    <property type="entry name" value="Mo/tungstate-bd_C_term_dom"/>
</dbReference>
<dbReference type="NCBIfam" id="TIGR01187">
    <property type="entry name" value="potA"/>
    <property type="match status" value="1"/>
</dbReference>
<keyword evidence="5 7" id="KW-1278">Translocase</keyword>
<dbReference type="RefSeq" id="WP_382403477.1">
    <property type="nucleotide sequence ID" value="NZ_JBHSWH010000001.1"/>
</dbReference>
<comment type="function">
    <text evidence="7">Part of the ABC transporter complex PotABCD involved in spermidine/putrescine import. Responsible for energy coupling to the transport system.</text>
</comment>
<dbReference type="Proteomes" id="UP001596298">
    <property type="component" value="Unassembled WGS sequence"/>
</dbReference>
<accession>A0ABW2AJ60</accession>
<protein>
    <recommendedName>
        <fullName evidence="7">Spermidine/putrescine import ATP-binding protein PotA</fullName>
        <ecNumber evidence="7">7.6.2.11</ecNumber>
    </recommendedName>
</protein>
<dbReference type="Gene3D" id="3.40.50.300">
    <property type="entry name" value="P-loop containing nucleotide triphosphate hydrolases"/>
    <property type="match status" value="1"/>
</dbReference>
<evidence type="ECO:0000256" key="8">
    <source>
        <dbReference type="SAM" id="MobiDB-lite"/>
    </source>
</evidence>
<dbReference type="EMBL" id="JBHSWH010000001">
    <property type="protein sequence ID" value="MFC6706793.1"/>
    <property type="molecule type" value="Genomic_DNA"/>
</dbReference>
<evidence type="ECO:0000256" key="2">
    <source>
        <dbReference type="ARBA" id="ARBA00022475"/>
    </source>
</evidence>
<dbReference type="PROSITE" id="PS00211">
    <property type="entry name" value="ABC_TRANSPORTER_1"/>
    <property type="match status" value="1"/>
</dbReference>
<dbReference type="PANTHER" id="PTHR42781:SF4">
    <property type="entry name" value="SPERMIDINE_PUTRESCINE IMPORT ATP-BINDING PROTEIN POTA"/>
    <property type="match status" value="1"/>
</dbReference>
<evidence type="ECO:0000313" key="10">
    <source>
        <dbReference type="EMBL" id="MFC6706793.1"/>
    </source>
</evidence>
<feature type="domain" description="ABC transporter" evidence="9">
    <location>
        <begin position="4"/>
        <end position="236"/>
    </location>
</feature>
<dbReference type="GO" id="GO:0005524">
    <property type="term" value="F:ATP binding"/>
    <property type="evidence" value="ECO:0007669"/>
    <property type="project" value="UniProtKB-KW"/>
</dbReference>
<proteinExistence type="inferred from homology"/>
<keyword evidence="3 7" id="KW-0547">Nucleotide-binding</keyword>
<keyword evidence="11" id="KW-1185">Reference proteome</keyword>
<dbReference type="Pfam" id="PF00005">
    <property type="entry name" value="ABC_tran"/>
    <property type="match status" value="1"/>
</dbReference>
<dbReference type="InterPro" id="IPR013611">
    <property type="entry name" value="Transp-assoc_OB_typ2"/>
</dbReference>
<dbReference type="PROSITE" id="PS50893">
    <property type="entry name" value="ABC_TRANSPORTER_2"/>
    <property type="match status" value="1"/>
</dbReference>
<dbReference type="InterPro" id="IPR003593">
    <property type="entry name" value="AAA+_ATPase"/>
</dbReference>
<evidence type="ECO:0000313" key="11">
    <source>
        <dbReference type="Proteomes" id="UP001596298"/>
    </source>
</evidence>
<dbReference type="InterPro" id="IPR050093">
    <property type="entry name" value="ABC_SmlMolc_Importer"/>
</dbReference>
<comment type="similarity">
    <text evidence="7">Belongs to the ABC transporter superfamily. Spermidine/putrescine importer (TC 3.A.1.11.1) family.</text>
</comment>
<evidence type="ECO:0000256" key="3">
    <source>
        <dbReference type="ARBA" id="ARBA00022741"/>
    </source>
</evidence>
<keyword evidence="4 7" id="KW-0067">ATP-binding</keyword>
<dbReference type="SMART" id="SM00382">
    <property type="entry name" value="AAA"/>
    <property type="match status" value="1"/>
</dbReference>
<dbReference type="EC" id="7.6.2.11" evidence="7"/>
<dbReference type="InterPro" id="IPR017871">
    <property type="entry name" value="ABC_transporter-like_CS"/>
</dbReference>
<dbReference type="Pfam" id="PF08402">
    <property type="entry name" value="TOBE_2"/>
    <property type="match status" value="1"/>
</dbReference>
<comment type="catalytic activity">
    <reaction evidence="7">
        <text>ATP + H2O + polyamine-[polyamine-binding protein]Side 1 = ADP + phosphate + polyamineSide 2 + [polyamine-binding protein]Side 1.</text>
        <dbReference type="EC" id="7.6.2.11"/>
    </reaction>
</comment>
<keyword evidence="2 7" id="KW-1003">Cell membrane</keyword>
<dbReference type="InterPro" id="IPR003439">
    <property type="entry name" value="ABC_transporter-like_ATP-bd"/>
</dbReference>
<sequence>MSFLSLRGITKHYPGTEKPAVARFDLDIEKGEFISLLGPSGCGKTTTLRMLAGLVEPTSGDIEVDGKNLTRSPVHKRDMGMVFQSYALFPHLDVKQNVAFGLEMRKVGKTETRQRVEEVLDLVHLGHLGDRRTKALSGGQQQRVALARALVIRPKVLLLDEPLSNLDAKLRENMRDEIRSIQQKTGITTVFVTHDQDEALATSDRIVVMSEGNIEQIGAPRDIYEHPSSRFVATFIGRANLLEGDVIQSDDDHSVVDIAGIGRMPAMNEFRAVGRVTVLVRPHRIRLGVGPSGPGSDRPSIRGVVLTFSYVGDVVEYSVSAAGQTLSVQSLATSAGPVASGEEVRLSWDVEDAVVLRPDDTNASAARSAAPSAGHPGRPALSEEFDAARQTMKFVS</sequence>
<dbReference type="PANTHER" id="PTHR42781">
    <property type="entry name" value="SPERMIDINE/PUTRESCINE IMPORT ATP-BINDING PROTEIN POTA"/>
    <property type="match status" value="1"/>
</dbReference>
<evidence type="ECO:0000256" key="6">
    <source>
        <dbReference type="ARBA" id="ARBA00023136"/>
    </source>
</evidence>
<dbReference type="SUPFAM" id="SSF50331">
    <property type="entry name" value="MOP-like"/>
    <property type="match status" value="1"/>
</dbReference>
<evidence type="ECO:0000259" key="9">
    <source>
        <dbReference type="PROSITE" id="PS50893"/>
    </source>
</evidence>
<evidence type="ECO:0000256" key="4">
    <source>
        <dbReference type="ARBA" id="ARBA00022840"/>
    </source>
</evidence>
<keyword evidence="1 7" id="KW-0813">Transport</keyword>
<dbReference type="InterPro" id="IPR027417">
    <property type="entry name" value="P-loop_NTPase"/>
</dbReference>
<reference evidence="11" key="1">
    <citation type="journal article" date="2019" name="Int. J. Syst. Evol. Microbiol.">
        <title>The Global Catalogue of Microorganisms (GCM) 10K type strain sequencing project: providing services to taxonomists for standard genome sequencing and annotation.</title>
        <authorList>
            <consortium name="The Broad Institute Genomics Platform"/>
            <consortium name="The Broad Institute Genome Sequencing Center for Infectious Disease"/>
            <person name="Wu L."/>
            <person name="Ma J."/>
        </authorList>
    </citation>
    <scope>NUCLEOTIDE SEQUENCE [LARGE SCALE GENOMIC DNA]</scope>
    <source>
        <strain evidence="11">CCUG 58127</strain>
    </source>
</reference>
<evidence type="ECO:0000256" key="1">
    <source>
        <dbReference type="ARBA" id="ARBA00022448"/>
    </source>
</evidence>
<dbReference type="InterPro" id="IPR005893">
    <property type="entry name" value="PotA-like"/>
</dbReference>
<feature type="compositionally biased region" description="Low complexity" evidence="8">
    <location>
        <begin position="363"/>
        <end position="373"/>
    </location>
</feature>
<organism evidence="10 11">
    <name type="scientific">Flexivirga alba</name>
    <dbReference type="NCBI Taxonomy" id="702742"/>
    <lineage>
        <taxon>Bacteria</taxon>
        <taxon>Bacillati</taxon>
        <taxon>Actinomycetota</taxon>
        <taxon>Actinomycetes</taxon>
        <taxon>Micrococcales</taxon>
        <taxon>Dermacoccaceae</taxon>
        <taxon>Flexivirga</taxon>
    </lineage>
</organism>
<feature type="region of interest" description="Disordered" evidence="8">
    <location>
        <begin position="361"/>
        <end position="380"/>
    </location>
</feature>
<dbReference type="SUPFAM" id="SSF52540">
    <property type="entry name" value="P-loop containing nucleoside triphosphate hydrolases"/>
    <property type="match status" value="1"/>
</dbReference>
<comment type="caution">
    <text evidence="10">The sequence shown here is derived from an EMBL/GenBank/DDBJ whole genome shotgun (WGS) entry which is preliminary data.</text>
</comment>
<comment type="subunit">
    <text evidence="7">The complex is composed of two ATP-binding proteins (PotA), two transmembrane proteins (PotB and PotC) and a solute-binding protein (PotD).</text>
</comment>
<dbReference type="Gene3D" id="2.40.50.100">
    <property type="match status" value="1"/>
</dbReference>
<gene>
    <name evidence="7" type="primary">potA</name>
    <name evidence="10" type="ORF">ACFQDH_16395</name>
</gene>
<name>A0ABW2AJ60_9MICO</name>